<feature type="compositionally biased region" description="Polar residues" evidence="1">
    <location>
        <begin position="271"/>
        <end position="281"/>
    </location>
</feature>
<evidence type="ECO:0000313" key="2">
    <source>
        <dbReference type="EMBL" id="ROW03896.1"/>
    </source>
</evidence>
<comment type="caution">
    <text evidence="2">The sequence shown here is derived from an EMBL/GenBank/DDBJ whole genome shotgun (WGS) entry which is preliminary data.</text>
</comment>
<dbReference type="Proteomes" id="UP000285146">
    <property type="component" value="Unassembled WGS sequence"/>
</dbReference>
<proteinExistence type="predicted"/>
<organism evidence="2 3">
    <name type="scientific">Cytospora leucostoma</name>
    <dbReference type="NCBI Taxonomy" id="1230097"/>
    <lineage>
        <taxon>Eukaryota</taxon>
        <taxon>Fungi</taxon>
        <taxon>Dikarya</taxon>
        <taxon>Ascomycota</taxon>
        <taxon>Pezizomycotina</taxon>
        <taxon>Sordariomycetes</taxon>
        <taxon>Sordariomycetidae</taxon>
        <taxon>Diaporthales</taxon>
        <taxon>Cytosporaceae</taxon>
        <taxon>Cytospora</taxon>
    </lineage>
</organism>
<feature type="compositionally biased region" description="Low complexity" evidence="1">
    <location>
        <begin position="298"/>
        <end position="320"/>
    </location>
</feature>
<feature type="compositionally biased region" description="Low complexity" evidence="1">
    <location>
        <begin position="242"/>
        <end position="259"/>
    </location>
</feature>
<feature type="compositionally biased region" description="Low complexity" evidence="1">
    <location>
        <begin position="138"/>
        <end position="150"/>
    </location>
</feature>
<feature type="compositionally biased region" description="Polar residues" evidence="1">
    <location>
        <begin position="198"/>
        <end position="210"/>
    </location>
</feature>
<protein>
    <submittedName>
        <fullName evidence="2">Uncharacterized protein</fullName>
    </submittedName>
</protein>
<sequence>MAPTTRLRSRSSVDHIFDLVGDLDEDQLSNLLHELNSSTESNVPVHEGVEYFEEQRLARGPPKVLRPTPSFLNQPHEPADWPKQKPRAVSGSQWRQSMRVASPPYASIKRNQTEPISPPLTASPPLSPPLSPPKHLDGSSSSSPAGPRRSVTAPVLAMEKGSRVAVGSVPLGRPISPPRQLDEEDEELDDDDYDDETQSPSSDGFTSFSFSLDGGLGPSPATPRRQMPKEEEEEEAGVSPHQSPRQQQAPHKQQQLPRQRPQEQQHQRQPSDFSRINTMHLSSLHLHSFRQENGLAGGAAAEGLPRPRTSTGDASATASTLKPRAFRRISRPVFLSPANITAPDVLAQRLSQCLFEDPEPSFSSSFAASTGFSAPAREVSSGPESSLEAMLKEPVAPRSRGMFGRAEREVPSVGIFEVLSEG</sequence>
<feature type="region of interest" description="Disordered" evidence="1">
    <location>
        <begin position="60"/>
        <end position="323"/>
    </location>
</feature>
<feature type="compositionally biased region" description="Pro residues" evidence="1">
    <location>
        <begin position="116"/>
        <end position="132"/>
    </location>
</feature>
<name>A0A423WKE0_9PEZI</name>
<dbReference type="EMBL" id="LKEB01000048">
    <property type="protein sequence ID" value="ROW03896.1"/>
    <property type="molecule type" value="Genomic_DNA"/>
</dbReference>
<keyword evidence="3" id="KW-1185">Reference proteome</keyword>
<gene>
    <name evidence="2" type="ORF">VPNG_07298</name>
</gene>
<dbReference type="OrthoDB" id="4588567at2759"/>
<dbReference type="AlphaFoldDB" id="A0A423WKE0"/>
<dbReference type="InParanoid" id="A0A423WKE0"/>
<evidence type="ECO:0000256" key="1">
    <source>
        <dbReference type="SAM" id="MobiDB-lite"/>
    </source>
</evidence>
<reference evidence="2 3" key="1">
    <citation type="submission" date="2015-09" db="EMBL/GenBank/DDBJ databases">
        <title>Host preference determinants of Valsa canker pathogens revealed by comparative genomics.</title>
        <authorList>
            <person name="Yin Z."/>
            <person name="Huang L."/>
        </authorList>
    </citation>
    <scope>NUCLEOTIDE SEQUENCE [LARGE SCALE GENOMIC DNA]</scope>
    <source>
        <strain evidence="2 3">SXYLt</strain>
    </source>
</reference>
<accession>A0A423WKE0</accession>
<evidence type="ECO:0000313" key="3">
    <source>
        <dbReference type="Proteomes" id="UP000285146"/>
    </source>
</evidence>
<feature type="compositionally biased region" description="Acidic residues" evidence="1">
    <location>
        <begin position="182"/>
        <end position="197"/>
    </location>
</feature>